<dbReference type="EMBL" id="ON746435">
    <property type="protein sequence ID" value="UYL95386.1"/>
    <property type="molecule type" value="Genomic_RNA"/>
</dbReference>
<accession>A0A9E7V1X2</accession>
<sequence>MSFALPNEVLQLGLTSFDPDLGLDVRGGKPLDPVLLLEEAKERCKLYGFESPERKRTVNSISAEVGDDEIDVSDNVIYAGLLSVFHRKLGMEISEEDTSINRRFGNFTEDLIILPDSYYQTYHNARNSSSFADMSYIDICKIRLAIDIRPMRMTHSATNDGKASMVGKRQAWIPPGYQRARYDVFSLFQDVHLGLIRDIKFAYLPESLGGYGKHPPFNRAANIERFAKSFRQGSHVRLVRSIIRRVTSWYYQFKLGKNPEPDPLLAFVSRFTSGFHDWIKGRSLYAPVTWIGVPPEVAKYRVDLSSRIPIERDIISRLLAEDYLVPESKVQIVCEHNEFCSQLLGSRNVLEVREHITAKRKEWLANSSIFSMEAYGMIKEITIDNEGHKPLLDIECQAFNKVIEDQSLFNLKLQLRDESVYDRRVLDDLYSRGPMKVRFSMYPKYLGHMIFAHQDFRSNVIDTEELGEAERIYAWLEEKEGTPPRKLLNDDNFIIQNILDSRERYHCIVTEDKALCRLANRKTGCPIFRVPCEWYYRHLYFGETSEDPWGVFLLQRTGRNWETHLDDGSIRSYEELYFKDGLPSSKRIRQRFSMTSTKRHSNPIEVEELTVFDDRPPDIRPDSLMYDHKGELGLQRSKQTGTA</sequence>
<protein>
    <submittedName>
        <fullName evidence="1">Uncharacterized protein</fullName>
    </submittedName>
</protein>
<proteinExistence type="predicted"/>
<evidence type="ECO:0000313" key="1">
    <source>
        <dbReference type="EMBL" id="UYL95386.1"/>
    </source>
</evidence>
<dbReference type="EMBL" id="ON746435">
    <property type="protein sequence ID" value="UYL95385.1"/>
    <property type="molecule type" value="Genomic_RNA"/>
</dbReference>
<organism evidence="1">
    <name type="scientific">Nanning Narna tick virus 3</name>
    <dbReference type="NCBI Taxonomy" id="2972237"/>
    <lineage>
        <taxon>Viruses</taxon>
        <taxon>Riboviria</taxon>
        <taxon>Orthornavirae</taxon>
        <taxon>Lenarviricota</taxon>
        <taxon>Amabiliviricetes</taxon>
        <taxon>Wolframvirales</taxon>
        <taxon>Narnaviridae</taxon>
    </lineage>
</organism>
<reference evidence="1" key="1">
    <citation type="submission" date="2022-05" db="EMBL/GenBank/DDBJ databases">
        <authorList>
            <person name="Cao W."/>
            <person name="Jia N."/>
            <person name="Lam T.T.-Y."/>
            <person name="Ni X."/>
            <person name="Liu J."/>
        </authorList>
    </citation>
    <scope>NUCLEOTIDE SEQUENCE</scope>
    <source>
        <strain evidence="1">TIGMIC 3</strain>
    </source>
</reference>
<name>A0A9E7V1X2_9VIRU</name>